<dbReference type="AlphaFoldDB" id="A0A843UHM3"/>
<comment type="caution">
    <text evidence="2">The sequence shown here is derived from an EMBL/GenBank/DDBJ whole genome shotgun (WGS) entry which is preliminary data.</text>
</comment>
<proteinExistence type="predicted"/>
<name>A0A843UHM3_COLES</name>
<evidence type="ECO:0000313" key="3">
    <source>
        <dbReference type="Proteomes" id="UP000652761"/>
    </source>
</evidence>
<gene>
    <name evidence="2" type="ORF">Taro_011937</name>
</gene>
<accession>A0A843UHM3</accession>
<feature type="region of interest" description="Disordered" evidence="1">
    <location>
        <begin position="1"/>
        <end position="49"/>
    </location>
</feature>
<organism evidence="2 3">
    <name type="scientific">Colocasia esculenta</name>
    <name type="common">Wild taro</name>
    <name type="synonym">Arum esculentum</name>
    <dbReference type="NCBI Taxonomy" id="4460"/>
    <lineage>
        <taxon>Eukaryota</taxon>
        <taxon>Viridiplantae</taxon>
        <taxon>Streptophyta</taxon>
        <taxon>Embryophyta</taxon>
        <taxon>Tracheophyta</taxon>
        <taxon>Spermatophyta</taxon>
        <taxon>Magnoliopsida</taxon>
        <taxon>Liliopsida</taxon>
        <taxon>Araceae</taxon>
        <taxon>Aroideae</taxon>
        <taxon>Colocasieae</taxon>
        <taxon>Colocasia</taxon>
    </lineage>
</organism>
<dbReference type="Proteomes" id="UP000652761">
    <property type="component" value="Unassembled WGS sequence"/>
</dbReference>
<dbReference type="EMBL" id="NMUH01000458">
    <property type="protein sequence ID" value="MQL79499.1"/>
    <property type="molecule type" value="Genomic_DNA"/>
</dbReference>
<sequence length="242" mass="26562">MVELRSRRRVEKEEIPSASGARVDTSRGRTLEWIEAPAPPAPPPPRIRELRNPAKVISKSKDKSVDHREIAKAVAICLCGVVLFPSVDHLIDYASLSAISGVWRGLSLSHAVLAHLYSGLTSASTGGFLYGSMILLECWLGVRIKFKPVDNPTTDSRIFGCHPLNFIGGAAKFPDKVSCRTVDKKTRSAWSLYFSTLPVEHFALGIAALRGAEIRLPLGRGLDLQLIGNTETVLYNPQRCYL</sequence>
<reference evidence="2" key="1">
    <citation type="submission" date="2017-07" db="EMBL/GenBank/DDBJ databases">
        <title>Taro Niue Genome Assembly and Annotation.</title>
        <authorList>
            <person name="Atibalentja N."/>
            <person name="Keating K."/>
            <person name="Fields C.J."/>
        </authorList>
    </citation>
    <scope>NUCLEOTIDE SEQUENCE</scope>
    <source>
        <strain evidence="2">Niue_2</strain>
        <tissue evidence="2">Leaf</tissue>
    </source>
</reference>
<evidence type="ECO:0000256" key="1">
    <source>
        <dbReference type="SAM" id="MobiDB-lite"/>
    </source>
</evidence>
<evidence type="ECO:0000313" key="2">
    <source>
        <dbReference type="EMBL" id="MQL79499.1"/>
    </source>
</evidence>
<protein>
    <submittedName>
        <fullName evidence="2">Uncharacterized protein</fullName>
    </submittedName>
</protein>
<keyword evidence="3" id="KW-1185">Reference proteome</keyword>